<accession>A0A4Q5M2M8</accession>
<keyword evidence="4" id="KW-1185">Reference proteome</keyword>
<organism evidence="3 4">
    <name type="scientific">Emticicia agri</name>
    <dbReference type="NCBI Taxonomy" id="2492393"/>
    <lineage>
        <taxon>Bacteria</taxon>
        <taxon>Pseudomonadati</taxon>
        <taxon>Bacteroidota</taxon>
        <taxon>Cytophagia</taxon>
        <taxon>Cytophagales</taxon>
        <taxon>Leadbetterellaceae</taxon>
        <taxon>Emticicia</taxon>
    </lineage>
</organism>
<name>A0A4Q5M2M8_9BACT</name>
<evidence type="ECO:0000256" key="2">
    <source>
        <dbReference type="SAM" id="Phobius"/>
    </source>
</evidence>
<feature type="coiled-coil region" evidence="1">
    <location>
        <begin position="56"/>
        <end position="159"/>
    </location>
</feature>
<dbReference type="AlphaFoldDB" id="A0A4Q5M2M8"/>
<gene>
    <name evidence="3" type="ORF">EWM59_06915</name>
</gene>
<dbReference type="OrthoDB" id="936592at2"/>
<keyword evidence="1" id="KW-0175">Coiled coil</keyword>
<evidence type="ECO:0000313" key="4">
    <source>
        <dbReference type="Proteomes" id="UP000293162"/>
    </source>
</evidence>
<sequence length="303" mass="34375">MNQQPTEHQTRTYAAAISILLLLALLWGGYQWRIGGTLKKENEVLTKRTDSLKVVRDNLQRDLEGISSQLEAATAHNQTLSASLTGINEKLAEKDKILNRLQKENQSLGALRKQVNELKLLKESLGNELASIKQENARLRADNSRLSKENEDLRKLNDNKNVTTFLPKEEESSKSLLGANAFRVEVMNRREKLIVKGRRARELAIMFDLPEEAKGGADEIVYLSLKDITQKPLKDTKAKQVNVDIKGVMNPVAVHVTKAVDFTRNPQRVTLRYKLDEKLKSGVYVAELFTEKLFVGKVEFRLR</sequence>
<dbReference type="Proteomes" id="UP000293162">
    <property type="component" value="Unassembled WGS sequence"/>
</dbReference>
<comment type="caution">
    <text evidence="3">The sequence shown here is derived from an EMBL/GenBank/DDBJ whole genome shotgun (WGS) entry which is preliminary data.</text>
</comment>
<evidence type="ECO:0000256" key="1">
    <source>
        <dbReference type="SAM" id="Coils"/>
    </source>
</evidence>
<dbReference type="RefSeq" id="WP_130020214.1">
    <property type="nucleotide sequence ID" value="NZ_SEWF01000007.1"/>
</dbReference>
<protein>
    <submittedName>
        <fullName evidence="3">Uncharacterized protein</fullName>
    </submittedName>
</protein>
<evidence type="ECO:0000313" key="3">
    <source>
        <dbReference type="EMBL" id="RYU96538.1"/>
    </source>
</evidence>
<keyword evidence="2" id="KW-0812">Transmembrane</keyword>
<keyword evidence="2" id="KW-0472">Membrane</keyword>
<keyword evidence="2" id="KW-1133">Transmembrane helix</keyword>
<proteinExistence type="predicted"/>
<reference evidence="3 4" key="1">
    <citation type="submission" date="2019-02" db="EMBL/GenBank/DDBJ databases">
        <title>Bacterial novel species Emticicia sp. 17J42-9 isolated from soil.</title>
        <authorList>
            <person name="Jung H.-Y."/>
        </authorList>
    </citation>
    <scope>NUCLEOTIDE SEQUENCE [LARGE SCALE GENOMIC DNA]</scope>
    <source>
        <strain evidence="3 4">17J42-9</strain>
    </source>
</reference>
<feature type="transmembrane region" description="Helical" evidence="2">
    <location>
        <begin position="12"/>
        <end position="30"/>
    </location>
</feature>
<dbReference type="EMBL" id="SEWF01000007">
    <property type="protein sequence ID" value="RYU96538.1"/>
    <property type="molecule type" value="Genomic_DNA"/>
</dbReference>